<comment type="caution">
    <text evidence="1">The sequence shown here is derived from an EMBL/GenBank/DDBJ whole genome shotgun (WGS) entry which is preliminary data.</text>
</comment>
<sequence length="473" mass="51750">MYEEWTGADATALRKTLGLTVRRFADHAVVSEGAVKKWSAALGAVTLNEQSVAALESMLAGLSPTQRVRFEKLRAAYAVAAAARALEPVSAAAADTIWAADTTAIAHDLARKDMLLDRRQASQALVGLVVGVGLLEPLERWLLRRPPAGGSMTARRYPEIDELEHTAQMFRAWDDRFGGGLRRKAVVGQLDEVNELVRDESDPGVRRRLQRVMSLLSETAATMAWDSGDQQAAQGYYVLAVKSGRESEDPALCANAIAGMARQMLTLDTTGSAADRTAFRHARAADALELVRVAQDHFADRVTATMRALMFTREAWAYARLGRPSAFERAADKARSAFATADVAEDPYWIHYFDAAELSGTLGGRLLELAREEPAYAGQAAEAIDEAITLRQPERWRSSALDQLGTAEARLIQGEYEEANRLGLRALETAGQTRSHRVQRKVSHIFARTEQCGDAQPVVELRDMLRPLAPSPA</sequence>
<accession>A0ABW6PX01</accession>
<dbReference type="RefSeq" id="WP_387703151.1">
    <property type="nucleotide sequence ID" value="NZ_JBIAMX010000029.1"/>
</dbReference>
<keyword evidence="2" id="KW-1185">Reference proteome</keyword>
<protein>
    <recommendedName>
        <fullName evidence="3">XRE family transcriptional regulator</fullName>
    </recommendedName>
</protein>
<reference evidence="1 2" key="1">
    <citation type="submission" date="2024-10" db="EMBL/GenBank/DDBJ databases">
        <title>The Natural Products Discovery Center: Release of the First 8490 Sequenced Strains for Exploring Actinobacteria Biosynthetic Diversity.</title>
        <authorList>
            <person name="Kalkreuter E."/>
            <person name="Kautsar S.A."/>
            <person name="Yang D."/>
            <person name="Bader C.D."/>
            <person name="Teijaro C.N."/>
            <person name="Fluegel L."/>
            <person name="Davis C.M."/>
            <person name="Simpson J.R."/>
            <person name="Lauterbach L."/>
            <person name="Steele A.D."/>
            <person name="Gui C."/>
            <person name="Meng S."/>
            <person name="Li G."/>
            <person name="Viehrig K."/>
            <person name="Ye F."/>
            <person name="Su P."/>
            <person name="Kiefer A.F."/>
            <person name="Nichols A."/>
            <person name="Cepeda A.J."/>
            <person name="Yan W."/>
            <person name="Fan B."/>
            <person name="Jiang Y."/>
            <person name="Adhikari A."/>
            <person name="Zheng C.-J."/>
            <person name="Schuster L."/>
            <person name="Cowan T.M."/>
            <person name="Smanski M.J."/>
            <person name="Chevrette M.G."/>
            <person name="De Carvalho L.P.S."/>
            <person name="Shen B."/>
        </authorList>
    </citation>
    <scope>NUCLEOTIDE SEQUENCE [LARGE SCALE GENOMIC DNA]</scope>
    <source>
        <strain evidence="1 2">NPDC004045</strain>
    </source>
</reference>
<organism evidence="1 2">
    <name type="scientific">Nocardia thailandica</name>
    <dbReference type="NCBI Taxonomy" id="257275"/>
    <lineage>
        <taxon>Bacteria</taxon>
        <taxon>Bacillati</taxon>
        <taxon>Actinomycetota</taxon>
        <taxon>Actinomycetes</taxon>
        <taxon>Mycobacteriales</taxon>
        <taxon>Nocardiaceae</taxon>
        <taxon>Nocardia</taxon>
    </lineage>
</organism>
<dbReference type="Proteomes" id="UP001601444">
    <property type="component" value="Unassembled WGS sequence"/>
</dbReference>
<evidence type="ECO:0000313" key="2">
    <source>
        <dbReference type="Proteomes" id="UP001601444"/>
    </source>
</evidence>
<gene>
    <name evidence="1" type="ORF">ACFYTF_29455</name>
</gene>
<dbReference type="EMBL" id="JBIAMX010000029">
    <property type="protein sequence ID" value="MFF0546971.1"/>
    <property type="molecule type" value="Genomic_DNA"/>
</dbReference>
<name>A0ABW6PX01_9NOCA</name>
<proteinExistence type="predicted"/>
<evidence type="ECO:0008006" key="3">
    <source>
        <dbReference type="Google" id="ProtNLM"/>
    </source>
</evidence>
<evidence type="ECO:0000313" key="1">
    <source>
        <dbReference type="EMBL" id="MFF0546971.1"/>
    </source>
</evidence>